<dbReference type="Gene3D" id="3.10.250.10">
    <property type="entry name" value="SRCR-like domain"/>
    <property type="match status" value="2"/>
</dbReference>
<feature type="region of interest" description="Disordered" evidence="4">
    <location>
        <begin position="380"/>
        <end position="401"/>
    </location>
</feature>
<evidence type="ECO:0000256" key="4">
    <source>
        <dbReference type="SAM" id="MobiDB-lite"/>
    </source>
</evidence>
<dbReference type="PANTHER" id="PTHR19331:SF487">
    <property type="entry name" value="SOLUBLE SCAVENGER RECEPTOR CYSTEINE-RICH DOMAIN-CONTAINING PROTEIN SSC5D"/>
    <property type="match status" value="1"/>
</dbReference>
<dbReference type="InterPro" id="IPR001190">
    <property type="entry name" value="SRCR"/>
</dbReference>
<dbReference type="AlphaFoldDB" id="A0A835Y7R8"/>
<dbReference type="GO" id="GO:0016020">
    <property type="term" value="C:membrane"/>
    <property type="evidence" value="ECO:0007669"/>
    <property type="project" value="InterPro"/>
</dbReference>
<sequence>MACRQLGFTGDRGRAVLSYQVSSLFGASSGPVLMDGVMCTGAEAYLAACRFNGWGVSTCDPTTHAVGLDCLGTLTPPAPDEAAPPGEVWAPPSSPSPPDINQGDPPPIEGNIGDPPASPNPPPPPKPSPPPPYDQLDGPPPDVPAASPPPTYGPPPSPEAPPGPPPSVPAPADGTPQLVYGSPIAGILEVFVNGLWMLPYMSLSQQPVSHGVATVVCRGLGYNPAPVQPDPYSYGWPTSPALLLGDLTCEGDEASLLECDMVVLPPEQMPEDATPLAVACTYLDVSSPPPKPTGFPPSPPVYGGYPPPPSTPPAPPGYLPGDAYTAAGSVGARIPATPQPTLFLSLLCPPRSYAVALVMRDQLLASQLGLECSSANPPCADVEPPASPPPGYPPNAPPRPRNPLRIEFKPPGCARRLLTVSETIVDNSFSVVDASLVNAWGDPAAARPVYLGAVDPAEGGAQWQPPLRAVCDDTFEALRTRTEPGDLLPTQLSLRCGAGNWTEPAMGSAGVDLQPDPRVLQCPPGTRVAGIVAATQQAPESWSVDPDARVVESISLYCSKCR</sequence>
<dbReference type="PROSITE" id="PS50287">
    <property type="entry name" value="SRCR_2"/>
    <property type="match status" value="2"/>
</dbReference>
<evidence type="ECO:0000256" key="1">
    <source>
        <dbReference type="ARBA" id="ARBA00022729"/>
    </source>
</evidence>
<keyword evidence="3" id="KW-1015">Disulfide bond</keyword>
<evidence type="ECO:0000256" key="3">
    <source>
        <dbReference type="ARBA" id="ARBA00023157"/>
    </source>
</evidence>
<dbReference type="OrthoDB" id="547695at2759"/>
<accession>A0A835Y7R8</accession>
<feature type="domain" description="SRCR" evidence="5">
    <location>
        <begin position="176"/>
        <end position="281"/>
    </location>
</feature>
<reference evidence="6" key="1">
    <citation type="journal article" date="2020" name="bioRxiv">
        <title>Comparative genomics of Chlamydomonas.</title>
        <authorList>
            <person name="Craig R.J."/>
            <person name="Hasan A.R."/>
            <person name="Ness R.W."/>
            <person name="Keightley P.D."/>
        </authorList>
    </citation>
    <scope>NUCLEOTIDE SEQUENCE</scope>
    <source>
        <strain evidence="6">CCAP 11/70</strain>
    </source>
</reference>
<proteinExistence type="predicted"/>
<organism evidence="6 7">
    <name type="scientific">Edaphochlamys debaryana</name>
    <dbReference type="NCBI Taxonomy" id="47281"/>
    <lineage>
        <taxon>Eukaryota</taxon>
        <taxon>Viridiplantae</taxon>
        <taxon>Chlorophyta</taxon>
        <taxon>core chlorophytes</taxon>
        <taxon>Chlorophyceae</taxon>
        <taxon>CS clade</taxon>
        <taxon>Chlamydomonadales</taxon>
        <taxon>Chlamydomonadales incertae sedis</taxon>
        <taxon>Edaphochlamys</taxon>
    </lineage>
</organism>
<dbReference type="InterPro" id="IPR036772">
    <property type="entry name" value="SRCR-like_dom_sf"/>
</dbReference>
<dbReference type="SUPFAM" id="SSF56487">
    <property type="entry name" value="SRCR-like"/>
    <property type="match status" value="2"/>
</dbReference>
<gene>
    <name evidence="6" type="ORF">HYH03_004105</name>
</gene>
<keyword evidence="1" id="KW-0732">Signal</keyword>
<keyword evidence="7" id="KW-1185">Reference proteome</keyword>
<feature type="region of interest" description="Disordered" evidence="4">
    <location>
        <begin position="289"/>
        <end position="317"/>
    </location>
</feature>
<dbReference type="Pfam" id="PF00530">
    <property type="entry name" value="SRCR"/>
    <property type="match status" value="2"/>
</dbReference>
<keyword evidence="2" id="KW-0677">Repeat</keyword>
<dbReference type="PANTHER" id="PTHR19331">
    <property type="entry name" value="SCAVENGER RECEPTOR DOMAIN-CONTAINING"/>
    <property type="match status" value="1"/>
</dbReference>
<evidence type="ECO:0000259" key="5">
    <source>
        <dbReference type="PROSITE" id="PS50287"/>
    </source>
</evidence>
<name>A0A835Y7R8_9CHLO</name>
<evidence type="ECO:0000313" key="6">
    <source>
        <dbReference type="EMBL" id="KAG2497835.1"/>
    </source>
</evidence>
<feature type="domain" description="SRCR" evidence="5">
    <location>
        <begin position="1"/>
        <end position="71"/>
    </location>
</feature>
<protein>
    <recommendedName>
        <fullName evidence="5">SRCR domain-containing protein</fullName>
    </recommendedName>
</protein>
<evidence type="ECO:0000313" key="7">
    <source>
        <dbReference type="Proteomes" id="UP000612055"/>
    </source>
</evidence>
<feature type="compositionally biased region" description="Pro residues" evidence="4">
    <location>
        <begin position="92"/>
        <end position="108"/>
    </location>
</feature>
<dbReference type="Proteomes" id="UP000612055">
    <property type="component" value="Unassembled WGS sequence"/>
</dbReference>
<dbReference type="SMART" id="SM00202">
    <property type="entry name" value="SR"/>
    <property type="match status" value="2"/>
</dbReference>
<evidence type="ECO:0000256" key="2">
    <source>
        <dbReference type="ARBA" id="ARBA00022737"/>
    </source>
</evidence>
<feature type="compositionally biased region" description="Pro residues" evidence="4">
    <location>
        <begin position="385"/>
        <end position="401"/>
    </location>
</feature>
<feature type="compositionally biased region" description="Pro residues" evidence="4">
    <location>
        <begin position="116"/>
        <end position="169"/>
    </location>
</feature>
<feature type="region of interest" description="Disordered" evidence="4">
    <location>
        <begin position="76"/>
        <end position="174"/>
    </location>
</feature>
<dbReference type="EMBL" id="JAEHOE010000012">
    <property type="protein sequence ID" value="KAG2497835.1"/>
    <property type="molecule type" value="Genomic_DNA"/>
</dbReference>
<comment type="caution">
    <text evidence="6">The sequence shown here is derived from an EMBL/GenBank/DDBJ whole genome shotgun (WGS) entry which is preliminary data.</text>
</comment>